<gene>
    <name evidence="1" type="ORF">SHKM778_14740</name>
</gene>
<dbReference type="EMBL" id="AP035768">
    <property type="protein sequence ID" value="BFO15086.1"/>
    <property type="molecule type" value="Genomic_DNA"/>
</dbReference>
<sequence length="52" mass="5953">MELLPGHPYLPGSVDQDLLVEAEGLLQYSLRGQADLRRALRDGFWDHLQAQY</sequence>
<protein>
    <submittedName>
        <fullName evidence="1">Uncharacterized protein</fullName>
    </submittedName>
</protein>
<evidence type="ECO:0000313" key="1">
    <source>
        <dbReference type="EMBL" id="BFO15086.1"/>
    </source>
</evidence>
<organism evidence="1">
    <name type="scientific">Streptomyces haneummycinicus</name>
    <dbReference type="NCBI Taxonomy" id="3074435"/>
    <lineage>
        <taxon>Bacteria</taxon>
        <taxon>Bacillati</taxon>
        <taxon>Actinomycetota</taxon>
        <taxon>Actinomycetes</taxon>
        <taxon>Kitasatosporales</taxon>
        <taxon>Streptomycetaceae</taxon>
        <taxon>Streptomyces</taxon>
    </lineage>
</organism>
<proteinExistence type="predicted"/>
<reference evidence="1" key="2">
    <citation type="submission" date="2024-07" db="EMBL/GenBank/DDBJ databases">
        <title>Streptomyces haneummycinica sp. nov., a new antibiotic-producing actinobacterium isolated from marine sediment.</title>
        <authorList>
            <person name="Uemura M."/>
            <person name="Hamada M."/>
            <person name="Hirano S."/>
            <person name="Kobayashi K."/>
            <person name="Ohshiro T."/>
            <person name="Kobayashi T."/>
            <person name="Terahara T."/>
        </authorList>
    </citation>
    <scope>NUCLEOTIDE SEQUENCE</scope>
    <source>
        <strain evidence="1">KM77-8</strain>
    </source>
</reference>
<accession>A0AAT9HCE2</accession>
<dbReference type="AlphaFoldDB" id="A0AAT9HCE2"/>
<name>A0AAT9HCE2_9ACTN</name>
<reference evidence="1" key="1">
    <citation type="submission" date="2024-06" db="EMBL/GenBank/DDBJ databases">
        <authorList>
            <consortium name="consrtm"/>
            <person name="Uemura M."/>
            <person name="Terahara T."/>
        </authorList>
    </citation>
    <scope>NUCLEOTIDE SEQUENCE</scope>
    <source>
        <strain evidence="1">KM77-8</strain>
    </source>
</reference>